<dbReference type="SUPFAM" id="SSF50952">
    <property type="entry name" value="Soluble quinoprotein glucose dehydrogenase"/>
    <property type="match status" value="1"/>
</dbReference>
<reference evidence="3 4" key="1">
    <citation type="submission" date="2018-11" db="EMBL/GenBank/DDBJ databases">
        <title>Sequencing the genomes of 1000 actinobacteria strains.</title>
        <authorList>
            <person name="Klenk H.-P."/>
        </authorList>
    </citation>
    <scope>NUCLEOTIDE SEQUENCE [LARGE SCALE GENOMIC DNA]</scope>
    <source>
        <strain evidence="3 4">DSM 14418</strain>
    </source>
</reference>
<organism evidence="3 4">
    <name type="scientific">Georgenia muralis</name>
    <dbReference type="NCBI Taxonomy" id="154117"/>
    <lineage>
        <taxon>Bacteria</taxon>
        <taxon>Bacillati</taxon>
        <taxon>Actinomycetota</taxon>
        <taxon>Actinomycetes</taxon>
        <taxon>Micrococcales</taxon>
        <taxon>Bogoriellaceae</taxon>
        <taxon>Georgenia</taxon>
    </lineage>
</organism>
<comment type="caution">
    <text evidence="3">The sequence shown here is derived from an EMBL/GenBank/DDBJ whole genome shotgun (WGS) entry which is preliminary data.</text>
</comment>
<evidence type="ECO:0000259" key="2">
    <source>
        <dbReference type="Pfam" id="PF07995"/>
    </source>
</evidence>
<feature type="compositionally biased region" description="Low complexity" evidence="1">
    <location>
        <begin position="49"/>
        <end position="76"/>
    </location>
</feature>
<feature type="region of interest" description="Disordered" evidence="1">
    <location>
        <begin position="49"/>
        <end position="91"/>
    </location>
</feature>
<name>A0A3N4Z4P1_9MICO</name>
<evidence type="ECO:0000313" key="3">
    <source>
        <dbReference type="EMBL" id="RPF26676.1"/>
    </source>
</evidence>
<dbReference type="AlphaFoldDB" id="A0A3N4Z4P1"/>
<dbReference type="PANTHER" id="PTHR19328:SF13">
    <property type="entry name" value="HIPL1 PROTEIN"/>
    <property type="match status" value="1"/>
</dbReference>
<dbReference type="Gene3D" id="2.120.10.30">
    <property type="entry name" value="TolB, C-terminal domain"/>
    <property type="match status" value="1"/>
</dbReference>
<dbReference type="Pfam" id="PF07995">
    <property type="entry name" value="GSDH"/>
    <property type="match status" value="1"/>
</dbReference>
<evidence type="ECO:0000256" key="1">
    <source>
        <dbReference type="SAM" id="MobiDB-lite"/>
    </source>
</evidence>
<gene>
    <name evidence="3" type="ORF">EDD32_1124</name>
</gene>
<protein>
    <submittedName>
        <fullName evidence="3">Glucose/arabinose dehydrogenase</fullName>
    </submittedName>
</protein>
<dbReference type="PANTHER" id="PTHR19328">
    <property type="entry name" value="HEDGEHOG-INTERACTING PROTEIN"/>
    <property type="match status" value="1"/>
</dbReference>
<feature type="domain" description="Glucose/Sorbosone dehydrogenase" evidence="2">
    <location>
        <begin position="100"/>
        <end position="391"/>
    </location>
</feature>
<dbReference type="Proteomes" id="UP000280726">
    <property type="component" value="Unassembled WGS sequence"/>
</dbReference>
<dbReference type="InterPro" id="IPR012938">
    <property type="entry name" value="Glc/Sorbosone_DH"/>
</dbReference>
<keyword evidence="4" id="KW-1185">Reference proteome</keyword>
<dbReference type="InterPro" id="IPR011041">
    <property type="entry name" value="Quinoprot_gluc/sorb_DH_b-prop"/>
</dbReference>
<dbReference type="InterPro" id="IPR011042">
    <property type="entry name" value="6-blade_b-propeller_TolB-like"/>
</dbReference>
<accession>A0A3N4Z4P1</accession>
<proteinExistence type="predicted"/>
<sequence length="413" mass="43074">MRQVRRAAVTPVRDTSAGTSAARVRPSSPRRAVWLLVPALALGACAPSGPGTAGPATTSAATPGTGETTAEQGAGPSPEVPTATSDDAPDGPVVLASGLHVPWGLALLPDGSALVTLRDRGEVLRVREGAEPVSLGEVPGVFPGGEGGLLGVAVAPGDGDADPLVYLYLTTQRDNRVLRMRLEGDALVEDRVILEGIPRGQNHNGGRLAFGPDGYLYVTTGDAGQARHAQDPASLGGKILRVDGDGRVPPDNPDPGSPVWTLGHRNVQGLAWAPDGRLFASEFGQNTWDELNLIIRGENYGWPTVEGVGGQADFTDPLVQWPTADASPSGIAVADGAVWLAALRGESLWRVPLDGGGDAVGEPQRLLEGEYGRMRTVVADEDGRLWLLTSNTFRGEPAPDDDRLVRLDPADLP</sequence>
<feature type="region of interest" description="Disordered" evidence="1">
    <location>
        <begin position="1"/>
        <end position="28"/>
    </location>
</feature>
<dbReference type="EMBL" id="RKRA01000001">
    <property type="protein sequence ID" value="RPF26676.1"/>
    <property type="molecule type" value="Genomic_DNA"/>
</dbReference>
<evidence type="ECO:0000313" key="4">
    <source>
        <dbReference type="Proteomes" id="UP000280726"/>
    </source>
</evidence>